<dbReference type="SUPFAM" id="SSF54913">
    <property type="entry name" value="GlnB-like"/>
    <property type="match status" value="1"/>
</dbReference>
<dbReference type="InterPro" id="IPR010375">
    <property type="entry name" value="CdAMP_rec"/>
</dbReference>
<protein>
    <submittedName>
        <fullName evidence="1">Transcriptional regulator</fullName>
    </submittedName>
</protein>
<accession>A0A969PUK3</accession>
<dbReference type="AlphaFoldDB" id="A0A969PUK3"/>
<dbReference type="Pfam" id="PF06153">
    <property type="entry name" value="CdAMP_rec"/>
    <property type="match status" value="1"/>
</dbReference>
<dbReference type="EMBL" id="JAATHJ010000012">
    <property type="protein sequence ID" value="NJP37789.1"/>
    <property type="molecule type" value="Genomic_DNA"/>
</dbReference>
<dbReference type="InterPro" id="IPR011322">
    <property type="entry name" value="N-reg_PII-like_a/b"/>
</dbReference>
<dbReference type="Proteomes" id="UP000752012">
    <property type="component" value="Unassembled WGS sequence"/>
</dbReference>
<dbReference type="PANTHER" id="PTHR38456:SF1">
    <property type="entry name" value="CYCLIC DI-AMP RECEPTOR A"/>
    <property type="match status" value="1"/>
</dbReference>
<dbReference type="Gene3D" id="3.30.70.120">
    <property type="match status" value="1"/>
</dbReference>
<keyword evidence="2" id="KW-1185">Reference proteome</keyword>
<dbReference type="InterPro" id="IPR015867">
    <property type="entry name" value="N-reg_PII/ATP_PRibTrfase_C"/>
</dbReference>
<evidence type="ECO:0000313" key="2">
    <source>
        <dbReference type="Proteomes" id="UP000752012"/>
    </source>
</evidence>
<name>A0A969PUK3_9BACI</name>
<comment type="caution">
    <text evidence="1">The sequence shown here is derived from an EMBL/GenBank/DDBJ whole genome shotgun (WGS) entry which is preliminary data.</text>
</comment>
<evidence type="ECO:0000313" key="1">
    <source>
        <dbReference type="EMBL" id="NJP37789.1"/>
    </source>
</evidence>
<proteinExistence type="predicted"/>
<organism evidence="1 2">
    <name type="scientific">Alkalicoccus luteus</name>
    <dbReference type="NCBI Taxonomy" id="1237094"/>
    <lineage>
        <taxon>Bacteria</taxon>
        <taxon>Bacillati</taxon>
        <taxon>Bacillota</taxon>
        <taxon>Bacilli</taxon>
        <taxon>Bacillales</taxon>
        <taxon>Bacillaceae</taxon>
        <taxon>Alkalicoccus</taxon>
    </lineage>
</organism>
<sequence>MKLMICIVQNRYRDVLEEGLKLADYRMTEFASSGGFLRKGSTTFLIGVDEEDVDKVHSLMKDICRRYESKRGRPEPEHNRYISFMIDARDSLPFLKGQN</sequence>
<dbReference type="PANTHER" id="PTHR38456">
    <property type="entry name" value="CYCLIC DI-AMP RECEPTOR A"/>
    <property type="match status" value="1"/>
</dbReference>
<gene>
    <name evidence="1" type="ORF">HCN83_09350</name>
</gene>
<reference evidence="1 2" key="1">
    <citation type="submission" date="2020-03" db="EMBL/GenBank/DDBJ databases">
        <title>Assessment of the enzymatic potential of alkaline-tolerant lipase obtained from Bacillus luteus H11 (technogenic soil) for the bioremediation of saline soils contaminated with petroleum substances.</title>
        <authorList>
            <person name="Kalwasinska A."/>
        </authorList>
    </citation>
    <scope>NUCLEOTIDE SEQUENCE [LARGE SCALE GENOMIC DNA]</scope>
    <source>
        <strain evidence="1 2">H11</strain>
    </source>
</reference>